<sequence length="208" mass="23659">MNRLLGDPNGNICPDFMDERYRASRTVFVTANTTDDQAAVTLRAIWVTTNEALCVQWQQQVAEDERLRAKQQRLAQEEEEHQTQALRLEEETAQADERKKNRIKYHVLPERPRPNAALDEVLVSDFAMRKIDKGLYVEIYYWTNDGLDDALTNYSTKDDDGMIPTTGEDGSTVWTSAAATRPSTKVIPDRNLSSVDFAQAVPQMITSF</sequence>
<organism evidence="2 3">
    <name type="scientific">Suillus placidus</name>
    <dbReference type="NCBI Taxonomy" id="48579"/>
    <lineage>
        <taxon>Eukaryota</taxon>
        <taxon>Fungi</taxon>
        <taxon>Dikarya</taxon>
        <taxon>Basidiomycota</taxon>
        <taxon>Agaricomycotina</taxon>
        <taxon>Agaricomycetes</taxon>
        <taxon>Agaricomycetidae</taxon>
        <taxon>Boletales</taxon>
        <taxon>Suillineae</taxon>
        <taxon>Suillaceae</taxon>
        <taxon>Suillus</taxon>
    </lineage>
</organism>
<evidence type="ECO:0000256" key="1">
    <source>
        <dbReference type="SAM" id="Coils"/>
    </source>
</evidence>
<feature type="coiled-coil region" evidence="1">
    <location>
        <begin position="60"/>
        <end position="98"/>
    </location>
</feature>
<dbReference type="EMBL" id="JABBWD010000031">
    <property type="protein sequence ID" value="KAG1775770.1"/>
    <property type="molecule type" value="Genomic_DNA"/>
</dbReference>
<name>A0A9P7D0K3_9AGAM</name>
<gene>
    <name evidence="2" type="ORF">EV702DRAFT_946870</name>
</gene>
<dbReference type="AlphaFoldDB" id="A0A9P7D0K3"/>
<accession>A0A9P7D0K3</accession>
<feature type="non-terminal residue" evidence="2">
    <location>
        <position position="208"/>
    </location>
</feature>
<evidence type="ECO:0000313" key="3">
    <source>
        <dbReference type="Proteomes" id="UP000714275"/>
    </source>
</evidence>
<proteinExistence type="predicted"/>
<protein>
    <submittedName>
        <fullName evidence="2">Uncharacterized protein</fullName>
    </submittedName>
</protein>
<dbReference type="Proteomes" id="UP000714275">
    <property type="component" value="Unassembled WGS sequence"/>
</dbReference>
<comment type="caution">
    <text evidence="2">The sequence shown here is derived from an EMBL/GenBank/DDBJ whole genome shotgun (WGS) entry which is preliminary data.</text>
</comment>
<dbReference type="OrthoDB" id="2672960at2759"/>
<evidence type="ECO:0000313" key="2">
    <source>
        <dbReference type="EMBL" id="KAG1775770.1"/>
    </source>
</evidence>
<keyword evidence="3" id="KW-1185">Reference proteome</keyword>
<reference evidence="2" key="1">
    <citation type="journal article" date="2020" name="New Phytol.">
        <title>Comparative genomics reveals dynamic genome evolution in host specialist ectomycorrhizal fungi.</title>
        <authorList>
            <person name="Lofgren L.A."/>
            <person name="Nguyen N.H."/>
            <person name="Vilgalys R."/>
            <person name="Ruytinx J."/>
            <person name="Liao H.L."/>
            <person name="Branco S."/>
            <person name="Kuo A."/>
            <person name="LaButti K."/>
            <person name="Lipzen A."/>
            <person name="Andreopoulos W."/>
            <person name="Pangilinan J."/>
            <person name="Riley R."/>
            <person name="Hundley H."/>
            <person name="Na H."/>
            <person name="Barry K."/>
            <person name="Grigoriev I.V."/>
            <person name="Stajich J.E."/>
            <person name="Kennedy P.G."/>
        </authorList>
    </citation>
    <scope>NUCLEOTIDE SEQUENCE</scope>
    <source>
        <strain evidence="2">DOB743</strain>
    </source>
</reference>
<keyword evidence="1" id="KW-0175">Coiled coil</keyword>